<dbReference type="FunFam" id="1.10.287.70:FF:000030">
    <property type="entry name" value="Cyclic nucleotide-gated channel alpha 3"/>
    <property type="match status" value="1"/>
</dbReference>
<accession>A0A9J6G5I3</accession>
<organism evidence="12 13">
    <name type="scientific">Haemaphysalis longicornis</name>
    <name type="common">Bush tick</name>
    <dbReference type="NCBI Taxonomy" id="44386"/>
    <lineage>
        <taxon>Eukaryota</taxon>
        <taxon>Metazoa</taxon>
        <taxon>Ecdysozoa</taxon>
        <taxon>Arthropoda</taxon>
        <taxon>Chelicerata</taxon>
        <taxon>Arachnida</taxon>
        <taxon>Acari</taxon>
        <taxon>Parasitiformes</taxon>
        <taxon>Ixodida</taxon>
        <taxon>Ixodoidea</taxon>
        <taxon>Ixodidae</taxon>
        <taxon>Haemaphysalinae</taxon>
        <taxon>Haemaphysalis</taxon>
    </lineage>
</organism>
<dbReference type="Pfam" id="PF00520">
    <property type="entry name" value="Ion_trans"/>
    <property type="match status" value="1"/>
</dbReference>
<keyword evidence="7" id="KW-1071">Ligand-gated ion channel</keyword>
<evidence type="ECO:0000259" key="11">
    <source>
        <dbReference type="Pfam" id="PF00520"/>
    </source>
</evidence>
<feature type="compositionally biased region" description="Basic and acidic residues" evidence="9">
    <location>
        <begin position="434"/>
        <end position="451"/>
    </location>
</feature>
<evidence type="ECO:0000256" key="4">
    <source>
        <dbReference type="ARBA" id="ARBA00022989"/>
    </source>
</evidence>
<feature type="region of interest" description="Disordered" evidence="9">
    <location>
        <begin position="434"/>
        <end position="485"/>
    </location>
</feature>
<keyword evidence="13" id="KW-1185">Reference proteome</keyword>
<dbReference type="GO" id="GO:0017071">
    <property type="term" value="C:intracellular cyclic nucleotide activated cation channel complex"/>
    <property type="evidence" value="ECO:0007669"/>
    <property type="project" value="TreeGrafter"/>
</dbReference>
<evidence type="ECO:0000256" key="2">
    <source>
        <dbReference type="ARBA" id="ARBA00022448"/>
    </source>
</evidence>
<feature type="domain" description="Ion transport" evidence="11">
    <location>
        <begin position="134"/>
        <end position="381"/>
    </location>
</feature>
<dbReference type="GO" id="GO:0030553">
    <property type="term" value="F:cGMP binding"/>
    <property type="evidence" value="ECO:0007669"/>
    <property type="project" value="TreeGrafter"/>
</dbReference>
<keyword evidence="6 10" id="KW-0472">Membrane</keyword>
<dbReference type="PANTHER" id="PTHR45638:SF11">
    <property type="entry name" value="CYCLIC NUCLEOTIDE-GATED CATION CHANNEL SUBUNIT A"/>
    <property type="match status" value="1"/>
</dbReference>
<evidence type="ECO:0000256" key="6">
    <source>
        <dbReference type="ARBA" id="ARBA00023136"/>
    </source>
</evidence>
<feature type="compositionally biased region" description="Polar residues" evidence="9">
    <location>
        <begin position="465"/>
        <end position="476"/>
    </location>
</feature>
<gene>
    <name evidence="12" type="ORF">HPB48_011386</name>
</gene>
<dbReference type="InterPro" id="IPR050866">
    <property type="entry name" value="CNG_cation_channel"/>
</dbReference>
<dbReference type="GO" id="GO:0044877">
    <property type="term" value="F:protein-containing complex binding"/>
    <property type="evidence" value="ECO:0007669"/>
    <property type="project" value="TreeGrafter"/>
</dbReference>
<keyword evidence="2" id="KW-0813">Transport</keyword>
<evidence type="ECO:0000256" key="3">
    <source>
        <dbReference type="ARBA" id="ARBA00022692"/>
    </source>
</evidence>
<evidence type="ECO:0000256" key="8">
    <source>
        <dbReference type="ARBA" id="ARBA00023303"/>
    </source>
</evidence>
<evidence type="ECO:0000256" key="1">
    <source>
        <dbReference type="ARBA" id="ARBA00004141"/>
    </source>
</evidence>
<keyword evidence="3 10" id="KW-0812">Transmembrane</keyword>
<keyword evidence="8" id="KW-0407">Ion channel</keyword>
<dbReference type="EMBL" id="JABSTR010000006">
    <property type="protein sequence ID" value="KAH9373638.1"/>
    <property type="molecule type" value="Genomic_DNA"/>
</dbReference>
<dbReference type="GO" id="GO:0005223">
    <property type="term" value="F:intracellularly cGMP-activated cation channel activity"/>
    <property type="evidence" value="ECO:0007669"/>
    <property type="project" value="TreeGrafter"/>
</dbReference>
<sequence length="485" mass="54732">MDRAAAGDTAPVLASATAAAAGPVAAGPPVKTLGSPQLRVPAPQATLQVPRHSSLPNDGQAATRTSEQPGDLELLENGVPSPSNRSSTCSEIVRIEQMASDQESPAATKLGKYIGRIRKHGRSFVVDPSENFHYRWLSVISAAVLYNVLVIVGRSVFWELQNAMPVAWYVFDYTCDGIYLFDMALHARTGYLEQGLLVRNTRKLIIRYVQSLHFKLDLISLIPTDLSYLFLGVECSVRVPCSVIVRLNRLFRAYRMQEFSDRTEARTNFPYAFRIAKLIFLILVIIHWNACLYFAVSYAIGFGTDNWVYKNISLPVYSTLRHQYIYSFYWSTLTLTTIGEVPIPEKDAEYVFVVIDFLVGVLIFATIVGNVGSMISNMNAARADFQHRMDSVKQYMEFRKVSKELENRVIKWFDYLWTNKQSLDEDKITSMLPDKLKAEDRNPRPPRHLEESEALPGLRAGTARPASTETKTSSFQPWRLHMPQG</sequence>
<comment type="subcellular location">
    <subcellularLocation>
        <location evidence="1">Membrane</location>
        <topology evidence="1">Multi-pass membrane protein</topology>
    </subcellularLocation>
</comment>
<evidence type="ECO:0000313" key="13">
    <source>
        <dbReference type="Proteomes" id="UP000821853"/>
    </source>
</evidence>
<feature type="compositionally biased region" description="Polar residues" evidence="9">
    <location>
        <begin position="54"/>
        <end position="68"/>
    </location>
</feature>
<dbReference type="AlphaFoldDB" id="A0A9J6G5I3"/>
<reference evidence="12 13" key="1">
    <citation type="journal article" date="2020" name="Cell">
        <title>Large-Scale Comparative Analyses of Tick Genomes Elucidate Their Genetic Diversity and Vector Capacities.</title>
        <authorList>
            <consortium name="Tick Genome and Microbiome Consortium (TIGMIC)"/>
            <person name="Jia N."/>
            <person name="Wang J."/>
            <person name="Shi W."/>
            <person name="Du L."/>
            <person name="Sun Y."/>
            <person name="Zhan W."/>
            <person name="Jiang J.F."/>
            <person name="Wang Q."/>
            <person name="Zhang B."/>
            <person name="Ji P."/>
            <person name="Bell-Sakyi L."/>
            <person name="Cui X.M."/>
            <person name="Yuan T.T."/>
            <person name="Jiang B.G."/>
            <person name="Yang W.F."/>
            <person name="Lam T.T."/>
            <person name="Chang Q.C."/>
            <person name="Ding S.J."/>
            <person name="Wang X.J."/>
            <person name="Zhu J.G."/>
            <person name="Ruan X.D."/>
            <person name="Zhao L."/>
            <person name="Wei J.T."/>
            <person name="Ye R.Z."/>
            <person name="Que T.C."/>
            <person name="Du C.H."/>
            <person name="Zhou Y.H."/>
            <person name="Cheng J.X."/>
            <person name="Dai P.F."/>
            <person name="Guo W.B."/>
            <person name="Han X.H."/>
            <person name="Huang E.J."/>
            <person name="Li L.F."/>
            <person name="Wei W."/>
            <person name="Gao Y.C."/>
            <person name="Liu J.Z."/>
            <person name="Shao H.Z."/>
            <person name="Wang X."/>
            <person name="Wang C.C."/>
            <person name="Yang T.C."/>
            <person name="Huo Q.B."/>
            <person name="Li W."/>
            <person name="Chen H.Y."/>
            <person name="Chen S.E."/>
            <person name="Zhou L.G."/>
            <person name="Ni X.B."/>
            <person name="Tian J.H."/>
            <person name="Sheng Y."/>
            <person name="Liu T."/>
            <person name="Pan Y.S."/>
            <person name="Xia L.Y."/>
            <person name="Li J."/>
            <person name="Zhao F."/>
            <person name="Cao W.C."/>
        </authorList>
    </citation>
    <scope>NUCLEOTIDE SEQUENCE [LARGE SCALE GENOMIC DNA]</scope>
    <source>
        <strain evidence="12">HaeL-2018</strain>
    </source>
</reference>
<dbReference type="GO" id="GO:0005222">
    <property type="term" value="F:intracellularly cAMP-activated cation channel activity"/>
    <property type="evidence" value="ECO:0007669"/>
    <property type="project" value="TreeGrafter"/>
</dbReference>
<evidence type="ECO:0000256" key="5">
    <source>
        <dbReference type="ARBA" id="ARBA00023065"/>
    </source>
</evidence>
<evidence type="ECO:0000256" key="10">
    <source>
        <dbReference type="SAM" id="Phobius"/>
    </source>
</evidence>
<feature type="transmembrane region" description="Helical" evidence="10">
    <location>
        <begin position="350"/>
        <end position="372"/>
    </location>
</feature>
<dbReference type="GO" id="GO:0005886">
    <property type="term" value="C:plasma membrane"/>
    <property type="evidence" value="ECO:0007669"/>
    <property type="project" value="TreeGrafter"/>
</dbReference>
<comment type="caution">
    <text evidence="12">The sequence shown here is derived from an EMBL/GenBank/DDBJ whole genome shotgun (WGS) entry which is preliminary data.</text>
</comment>
<keyword evidence="4 10" id="KW-1133">Transmembrane helix</keyword>
<dbReference type="PANTHER" id="PTHR45638">
    <property type="entry name" value="CYCLIC NUCLEOTIDE-GATED CATION CHANNEL SUBUNIT A"/>
    <property type="match status" value="1"/>
</dbReference>
<dbReference type="OrthoDB" id="421226at2759"/>
<dbReference type="InterPro" id="IPR018490">
    <property type="entry name" value="cNMP-bd_dom_sf"/>
</dbReference>
<evidence type="ECO:0000313" key="12">
    <source>
        <dbReference type="EMBL" id="KAH9373638.1"/>
    </source>
</evidence>
<dbReference type="Gene3D" id="1.10.287.630">
    <property type="entry name" value="Helix hairpin bin"/>
    <property type="match status" value="1"/>
</dbReference>
<name>A0A9J6G5I3_HAELO</name>
<feature type="transmembrane region" description="Helical" evidence="10">
    <location>
        <begin position="278"/>
        <end position="300"/>
    </location>
</feature>
<dbReference type="VEuPathDB" id="VectorBase:HLOH_040953"/>
<dbReference type="SUPFAM" id="SSF51206">
    <property type="entry name" value="cAMP-binding domain-like"/>
    <property type="match status" value="1"/>
</dbReference>
<proteinExistence type="predicted"/>
<dbReference type="InterPro" id="IPR005821">
    <property type="entry name" value="Ion_trans_dom"/>
</dbReference>
<dbReference type="Proteomes" id="UP000821853">
    <property type="component" value="Chromosome 4"/>
</dbReference>
<dbReference type="Gene3D" id="1.10.287.70">
    <property type="match status" value="1"/>
</dbReference>
<evidence type="ECO:0000256" key="7">
    <source>
        <dbReference type="ARBA" id="ARBA00023286"/>
    </source>
</evidence>
<evidence type="ECO:0000256" key="9">
    <source>
        <dbReference type="SAM" id="MobiDB-lite"/>
    </source>
</evidence>
<feature type="transmembrane region" description="Helical" evidence="10">
    <location>
        <begin position="136"/>
        <end position="157"/>
    </location>
</feature>
<dbReference type="SUPFAM" id="SSF81324">
    <property type="entry name" value="Voltage-gated potassium channels"/>
    <property type="match status" value="1"/>
</dbReference>
<dbReference type="FunFam" id="1.10.287.630:FF:000001">
    <property type="entry name" value="Cyclic nucleotide-gated channel alpha 3"/>
    <property type="match status" value="1"/>
</dbReference>
<protein>
    <recommendedName>
        <fullName evidence="11">Ion transport domain-containing protein</fullName>
    </recommendedName>
</protein>
<keyword evidence="5" id="KW-0406">Ion transport</keyword>
<feature type="region of interest" description="Disordered" evidence="9">
    <location>
        <begin position="46"/>
        <end position="87"/>
    </location>
</feature>